<feature type="region of interest" description="Disordered" evidence="2">
    <location>
        <begin position="60"/>
        <end position="79"/>
    </location>
</feature>
<accession>A0A1U7W5I1</accession>
<feature type="region of interest" description="Disordered" evidence="2">
    <location>
        <begin position="2259"/>
        <end position="2289"/>
    </location>
</feature>
<feature type="compositionally biased region" description="Basic and acidic residues" evidence="2">
    <location>
        <begin position="1683"/>
        <end position="1700"/>
    </location>
</feature>
<dbReference type="PANTHER" id="PTHR31780">
    <property type="entry name" value="STRESS RESPONSE PROTEIN NST1-RELATED"/>
    <property type="match status" value="1"/>
</dbReference>
<feature type="region of interest" description="Disordered" evidence="2">
    <location>
        <begin position="1512"/>
        <end position="1570"/>
    </location>
</feature>
<feature type="compositionally biased region" description="Basic and acidic residues" evidence="2">
    <location>
        <begin position="265"/>
        <end position="285"/>
    </location>
</feature>
<feature type="region of interest" description="Disordered" evidence="2">
    <location>
        <begin position="912"/>
        <end position="985"/>
    </location>
</feature>
<feature type="compositionally biased region" description="Polar residues" evidence="2">
    <location>
        <begin position="499"/>
        <end position="508"/>
    </location>
</feature>
<feature type="compositionally biased region" description="Polar residues" evidence="2">
    <location>
        <begin position="759"/>
        <end position="774"/>
    </location>
</feature>
<feature type="compositionally biased region" description="Polar residues" evidence="2">
    <location>
        <begin position="1469"/>
        <end position="1482"/>
    </location>
</feature>
<dbReference type="RefSeq" id="XP_009772461.1">
    <property type="nucleotide sequence ID" value="XM_009774159.1"/>
</dbReference>
<feature type="compositionally biased region" description="Low complexity" evidence="2">
    <location>
        <begin position="2331"/>
        <end position="2345"/>
    </location>
</feature>
<feature type="region of interest" description="Disordered" evidence="2">
    <location>
        <begin position="1356"/>
        <end position="1377"/>
    </location>
</feature>
<feature type="coiled-coil region" evidence="1">
    <location>
        <begin position="584"/>
        <end position="706"/>
    </location>
</feature>
<evidence type="ECO:0000256" key="2">
    <source>
        <dbReference type="SAM" id="MobiDB-lite"/>
    </source>
</evidence>
<feature type="region of interest" description="Disordered" evidence="2">
    <location>
        <begin position="201"/>
        <end position="306"/>
    </location>
</feature>
<feature type="region of interest" description="Disordered" evidence="2">
    <location>
        <begin position="463"/>
        <end position="482"/>
    </location>
</feature>
<dbReference type="OrthoDB" id="1931055at2759"/>
<feature type="compositionally biased region" description="Polar residues" evidence="2">
    <location>
        <begin position="467"/>
        <end position="476"/>
    </location>
</feature>
<protein>
    <submittedName>
        <fullName evidence="4">Uncharacterized protein LOC104222840 isoform X1</fullName>
    </submittedName>
</protein>
<organism evidence="3 4">
    <name type="scientific">Nicotiana sylvestris</name>
    <name type="common">Wood tobacco</name>
    <name type="synonym">South American tobacco</name>
    <dbReference type="NCBI Taxonomy" id="4096"/>
    <lineage>
        <taxon>Eukaryota</taxon>
        <taxon>Viridiplantae</taxon>
        <taxon>Streptophyta</taxon>
        <taxon>Embryophyta</taxon>
        <taxon>Tracheophyta</taxon>
        <taxon>Spermatophyta</taxon>
        <taxon>Magnoliopsida</taxon>
        <taxon>eudicotyledons</taxon>
        <taxon>Gunneridae</taxon>
        <taxon>Pentapetalae</taxon>
        <taxon>asterids</taxon>
        <taxon>lamiids</taxon>
        <taxon>Solanales</taxon>
        <taxon>Solanaceae</taxon>
        <taxon>Nicotianoideae</taxon>
        <taxon>Nicotianeae</taxon>
        <taxon>Nicotiana</taxon>
    </lineage>
</organism>
<dbReference type="eggNOG" id="ENOG502QTZX">
    <property type="taxonomic scope" value="Eukaryota"/>
</dbReference>
<dbReference type="PANTHER" id="PTHR31780:SF10">
    <property type="entry name" value="LD36051P"/>
    <property type="match status" value="1"/>
</dbReference>
<proteinExistence type="predicted"/>
<feature type="region of interest" description="Disordered" evidence="2">
    <location>
        <begin position="1683"/>
        <end position="1715"/>
    </location>
</feature>
<name>A0A1U7W5I1_NICSY</name>
<feature type="compositionally biased region" description="Basic and acidic residues" evidence="2">
    <location>
        <begin position="959"/>
        <end position="970"/>
    </location>
</feature>
<dbReference type="InterPro" id="IPR051195">
    <property type="entry name" value="Fungal_stress_NST1"/>
</dbReference>
<sequence length="2462" mass="266185">MANHGGVGSKFVSVNLNKSYGHTSHHDNKSYSGSYGQAGGMGRGRPGSGGGGMVVLSRHRSTQKIGAKLSVPPPLNLPSLRKEHEKFDLSGSGGGALGGGGQGSGPRPSSSGMGWTKPAAAAAAVSLQEKDVRSDGQIVVDGLDQTGHSTDGINNQVSGSYMPPSARGTGIGAAVNVPAKTFPLTAEKVSVLRGEDFPSLQAALPASSGPANKQKDGLSQKQKHLSAEGTSDEQRDSYNMSSVVDMRPHGHSSRHATGNGLAENGFERHGLSSSRRADQPRKQEDYFPGPLPLVRLNPRSDWADDERDTGHVFADRGRDIGISKVDNYWDRDFDLPRTNVLPHKTAHNQFERRGPREAQTGNGFTIDALRGDTYSRDVRIPSREGREGSTWRNSILPRDGKVTDIANDRNVVSSRESFVNKDLGKDNRYVPPHFGDTARDESFTGSRDYSYGRKDTGLVTDSRQRWNHATESSNSRGVEHMTQDRLGSELSSRFKRDGFQNNSGSKPSFASIGKSLPMTDPVLNVGREKGARSRGERPYIEDPYLKHYESAGFDERDLFPGGLSAVIKRKKDMVKQTDFYDPVRESFEAELERVQKMQELERQRIMEEQERALEQARREEEERQRLIREEEDRQRKLEDEAREASWRAEQERLDAVRRAEEQRIAREEEKRRIVMEEERRKQAAKLKLLELEAKIAKRQAEGSKTDTLVVTTDDKISAMNKEIDVSGGADMDNWDESERMVERLTTSASFDTPVLSRSADVSSQHYSSRENFSNFPDRGRPINSWRGDALENGSSSSVHLQDQDIGHHSPRRDASAGGRAAPRKDFSGGAGYLASGSYAKGGREGYTDEFGHRKEHRWSLPMDADPYTRNRDMDTEFHDNLSDRYGDIGWGQARSRGSTRFPYSDRLYQNSEADEPYSYGKSRHSVRQPRVLPPPVLSTMQRTFRGMNDHPGSSNLIDNESHYTHHRGGDSTRQTGYLGGHPSEHVAPLQESTLAEVTKLNKDMSPRCDSQSSLSVTSPPNSPPHLSHDELDESGDSRSVSVSAEGKNVSLSGYECALLNDNSAKDAMKTASSSISAIEDEDWNVEDNGELQQQEEYDEDEDGYREEDEVREADDENPDLNQEFEDLQLGEEESSHKLDNLVLGFDEGVEVAIPSDDFERNSRNEESVFDRPETSEGGSVYGVQVDEKCLHPVEARPGASLDSSSDSVQGTEKIMQESEFRVSTEPHSAAASNLLDGVDVYCGPSLCAQQTFSSLGTPSSIGQTSVSSLTSSSQPDLPVKLQFGLFSGPSLIPSPVPAIQIGSIQMPLHLHPPVGPSLTHIHPSQPPIFQFGQLRYSSNVSQGIVPITAQSMSFGQPNGQAHYNTSQNSGGSVLPQPALDASTLSVMKDNVQSLSANQEHASVLRPGGHNDSKPAQGSAESKALTANITGIAGASDRKLISESAIQAEAKGLSNADRHLQPSKVKGSDGKQSSVLPSTQSVSNEKIYAGGRAQGQAYGNKGKRFTYAVKSSGLRSSFPTSDGPYSESSRFQRRPRRTVQRTEFRIRENSDSRQSSSIVFSNDSGLGEKLNHGGRSAAVIIAKSGSKRGSFSSKLPKQNVEFDPMSANVASHEVDSSNKPSKDDRKAVLHKSQNTSHAGEGNLKRNISEEGVDAPLQSGVVRVFKQPGIEAPSDEDDFIEVRSKRQMLNDRREQREKEIKAKSRVSKPPRKPRTTRQSIAITTSPNKIFASVGGEPQNKNNYSDVIASEAHGSVYKDVSTGYTTVVSQPLAPIGTPSGSNGSQPDKQFYTAKLLQTTSGSVVSAGGDDLEPGLMFESKKNTENATSSPLNSWGSAQINQQVMALSQSQLEEAMNPARFEAHAASVGAHGGAVTEPILPSSSILTKDKSFSSAASPINSLLAGEKIQFGAVTSPTVLHTSNRVVSHGIGAPGSNRAEVQISRNISPDESDCTLFFEKDKRANDPCVNVQDCEAEAEAAASAVAVAAISSDEIVGNGLGSAISEAKTFEVCVMAGDQQLSSQSRAEESLSVSLPADLNVETPPISLWQPLPSPQNSSSQILSHFSGGPPSHFPFYEMNPVLGGPIFAFGPHKESGGSQSQSQKATVSSSGPLGAWQQCHSTLDSFYGHPAGFTGPFIGPPGGIPGVQGPPHMVVYNHFAPVGQYGQVGLSFMGTTYLPSGKQPDWKHTPSSSAMGITEGDMNNVNLSGSQRSLSNMPATIQHLGPASPIMPMASPLAMFDVSPFQSAPEMSVQARWSHVPASPLHSVPNSHHLQQQAEGALPSKFGHGHSVDQSLNTNRFLESHPSEASDGTPSFTVATDANAAQFPDELGLVHSSKSGATSGSAKSHVSQSSSGCVNADIGKNDSLRNGVSNNGKEPGSSGFKTHSQQKNTSAQQSQSAGYNYHRGGGMSQRNMAGNDWSHRRMGFHGEKGRNQSLGAEKGFSSTKVKQIYVAKQTVSGTKTTG</sequence>
<keyword evidence="3" id="KW-1185">Reference proteome</keyword>
<feature type="region of interest" description="Disordered" evidence="2">
    <location>
        <begin position="1078"/>
        <end position="1120"/>
    </location>
</feature>
<feature type="region of interest" description="Disordered" evidence="2">
    <location>
        <begin position="18"/>
        <end position="52"/>
    </location>
</feature>
<evidence type="ECO:0000256" key="1">
    <source>
        <dbReference type="SAM" id="Coils"/>
    </source>
</evidence>
<feature type="region of interest" description="Disordered" evidence="2">
    <location>
        <begin position="745"/>
        <end position="857"/>
    </location>
</feature>
<feature type="region of interest" description="Disordered" evidence="2">
    <location>
        <begin position="1402"/>
        <end position="1421"/>
    </location>
</feature>
<feature type="compositionally biased region" description="Basic and acidic residues" evidence="2">
    <location>
        <begin position="841"/>
        <end position="852"/>
    </location>
</feature>
<feature type="region of interest" description="Disordered" evidence="2">
    <location>
        <begin position="496"/>
        <end position="515"/>
    </location>
</feature>
<feature type="compositionally biased region" description="Polar residues" evidence="2">
    <location>
        <begin position="1356"/>
        <end position="1371"/>
    </location>
</feature>
<feature type="region of interest" description="Disordered" evidence="2">
    <location>
        <begin position="2085"/>
        <end position="2107"/>
    </location>
</feature>
<feature type="region of interest" description="Disordered" evidence="2">
    <location>
        <begin position="1160"/>
        <end position="1179"/>
    </location>
</feature>
<reference evidence="4" key="2">
    <citation type="submission" date="2025-08" db="UniProtKB">
        <authorList>
            <consortium name="RefSeq"/>
        </authorList>
    </citation>
    <scope>IDENTIFICATION</scope>
    <source>
        <tissue evidence="4">Leaf</tissue>
    </source>
</reference>
<dbReference type="CDD" id="cd22249">
    <property type="entry name" value="UDM1_RNF168_RNF169-like"/>
    <property type="match status" value="1"/>
</dbReference>
<feature type="compositionally biased region" description="Basic and acidic residues" evidence="2">
    <location>
        <begin position="1611"/>
        <end position="1626"/>
    </location>
</feature>
<feature type="region of interest" description="Disordered" evidence="2">
    <location>
        <begin position="1003"/>
        <end position="1045"/>
    </location>
</feature>
<gene>
    <name evidence="4" type="primary">LOC104222840</name>
</gene>
<evidence type="ECO:0000313" key="3">
    <source>
        <dbReference type="Proteomes" id="UP000189701"/>
    </source>
</evidence>
<feature type="region of interest" description="Disordered" evidence="2">
    <location>
        <begin position="2330"/>
        <end position="2416"/>
    </location>
</feature>
<feature type="compositionally biased region" description="Basic and acidic residues" evidence="2">
    <location>
        <begin position="1160"/>
        <end position="1174"/>
    </location>
</feature>
<feature type="compositionally biased region" description="Basic and acidic residues" evidence="2">
    <location>
        <begin position="801"/>
        <end position="814"/>
    </location>
</feature>
<reference evidence="3" key="1">
    <citation type="journal article" date="2013" name="Genome Biol.">
        <title>Reference genomes and transcriptomes of Nicotiana sylvestris and Nicotiana tomentosiformis.</title>
        <authorList>
            <person name="Sierro N."/>
            <person name="Battey J.N."/>
            <person name="Ouadi S."/>
            <person name="Bovet L."/>
            <person name="Goepfert S."/>
            <person name="Bakaher N."/>
            <person name="Peitsch M.C."/>
            <person name="Ivanov N.V."/>
        </authorList>
    </citation>
    <scope>NUCLEOTIDE SEQUENCE [LARGE SCALE GENOMIC DNA]</scope>
</reference>
<feature type="compositionally biased region" description="Low complexity" evidence="2">
    <location>
        <begin position="105"/>
        <end position="114"/>
    </location>
</feature>
<feature type="compositionally biased region" description="Polar residues" evidence="2">
    <location>
        <begin position="2264"/>
        <end position="2274"/>
    </location>
</feature>
<feature type="compositionally biased region" description="Polar residues" evidence="2">
    <location>
        <begin position="2379"/>
        <end position="2398"/>
    </location>
</feature>
<feature type="compositionally biased region" description="Basic residues" evidence="2">
    <location>
        <begin position="1701"/>
        <end position="1713"/>
    </location>
</feature>
<feature type="compositionally biased region" description="Gly residues" evidence="2">
    <location>
        <begin position="36"/>
        <end position="52"/>
    </location>
</feature>
<feature type="compositionally biased region" description="Basic and acidic residues" evidence="2">
    <location>
        <begin position="1539"/>
        <end position="1550"/>
    </location>
</feature>
<evidence type="ECO:0000313" key="4">
    <source>
        <dbReference type="RefSeq" id="XP_009772461.1"/>
    </source>
</evidence>
<dbReference type="Proteomes" id="UP000189701">
    <property type="component" value="Unplaced"/>
</dbReference>
<feature type="compositionally biased region" description="Gly residues" evidence="2">
    <location>
        <begin position="91"/>
        <end position="104"/>
    </location>
</feature>
<feature type="region of interest" description="Disordered" evidence="2">
    <location>
        <begin position="1451"/>
        <end position="1482"/>
    </location>
</feature>
<feature type="compositionally biased region" description="Polar residues" evidence="2">
    <location>
        <begin position="1551"/>
        <end position="1563"/>
    </location>
</feature>
<feature type="region of interest" description="Disordered" evidence="2">
    <location>
        <begin position="1608"/>
        <end position="1646"/>
    </location>
</feature>
<keyword evidence="1" id="KW-0175">Coiled coil</keyword>
<dbReference type="STRING" id="4096.A0A1U7W5I1"/>
<feature type="compositionally biased region" description="Polar residues" evidence="2">
    <location>
        <begin position="1008"/>
        <end position="1019"/>
    </location>
</feature>
<feature type="region of interest" description="Disordered" evidence="2">
    <location>
        <begin position="721"/>
        <end position="740"/>
    </location>
</feature>
<feature type="region of interest" description="Disordered" evidence="2">
    <location>
        <begin position="86"/>
        <end position="117"/>
    </location>
</feature>